<sequence>MMTEEMMKHMPNMMSNAGHAMSTPLAKGAMMAASGFAAGRGLLGFSLLRNPLTLLAAGVAGGIAAGFLLHKYEKEIIEGLSKATGMGKDFALQQKENLNDLMAEAQEKVEGIAPVTSTVSAPAQETPAA</sequence>
<protein>
    <recommendedName>
        <fullName evidence="4">YtxH domain-containing protein</fullName>
    </recommendedName>
</protein>
<organism evidence="2 3">
    <name type="scientific">Candidatus Dechloromonas phosphorivorans</name>
    <dbReference type="NCBI Taxonomy" id="2899244"/>
    <lineage>
        <taxon>Bacteria</taxon>
        <taxon>Pseudomonadati</taxon>
        <taxon>Pseudomonadota</taxon>
        <taxon>Betaproteobacteria</taxon>
        <taxon>Rhodocyclales</taxon>
        <taxon>Azonexaceae</taxon>
        <taxon>Dechloromonas</taxon>
    </lineage>
</organism>
<proteinExistence type="predicted"/>
<keyword evidence="1" id="KW-0472">Membrane</keyword>
<keyword evidence="1" id="KW-0812">Transmembrane</keyword>
<evidence type="ECO:0000256" key="1">
    <source>
        <dbReference type="SAM" id="Phobius"/>
    </source>
</evidence>
<accession>A0A935MZX4</accession>
<gene>
    <name evidence="2" type="ORF">IPJ38_21755</name>
</gene>
<dbReference type="AlphaFoldDB" id="A0A935MZX4"/>
<reference evidence="2 3" key="1">
    <citation type="submission" date="2020-10" db="EMBL/GenBank/DDBJ databases">
        <title>Connecting structure to function with the recovery of over 1000 high-quality activated sludge metagenome-assembled genomes encoding full-length rRNA genes using long-read sequencing.</title>
        <authorList>
            <person name="Singleton C.M."/>
            <person name="Petriglieri F."/>
            <person name="Kristensen J.M."/>
            <person name="Kirkegaard R.H."/>
            <person name="Michaelsen T.Y."/>
            <person name="Andersen M.H."/>
            <person name="Karst S.M."/>
            <person name="Dueholm M.S."/>
            <person name="Nielsen P.H."/>
            <person name="Albertsen M."/>
        </authorList>
    </citation>
    <scope>NUCLEOTIDE SEQUENCE [LARGE SCALE GENOMIC DNA]</scope>
    <source>
        <strain evidence="2">EsbW_18-Q3-R4-48_BATAC.463</strain>
    </source>
</reference>
<dbReference type="Proteomes" id="UP000739411">
    <property type="component" value="Unassembled WGS sequence"/>
</dbReference>
<name>A0A935MZX4_9RHOO</name>
<evidence type="ECO:0000313" key="3">
    <source>
        <dbReference type="Proteomes" id="UP000739411"/>
    </source>
</evidence>
<keyword evidence="1" id="KW-1133">Transmembrane helix</keyword>
<comment type="caution">
    <text evidence="2">The sequence shown here is derived from an EMBL/GenBank/DDBJ whole genome shotgun (WGS) entry which is preliminary data.</text>
</comment>
<feature type="transmembrane region" description="Helical" evidence="1">
    <location>
        <begin position="54"/>
        <end position="72"/>
    </location>
</feature>
<evidence type="ECO:0000313" key="2">
    <source>
        <dbReference type="EMBL" id="MBK7417321.1"/>
    </source>
</evidence>
<evidence type="ECO:0008006" key="4">
    <source>
        <dbReference type="Google" id="ProtNLM"/>
    </source>
</evidence>
<dbReference type="EMBL" id="JADJMS010000051">
    <property type="protein sequence ID" value="MBK7417321.1"/>
    <property type="molecule type" value="Genomic_DNA"/>
</dbReference>